<feature type="transmembrane region" description="Helical" evidence="1">
    <location>
        <begin position="185"/>
        <end position="206"/>
    </location>
</feature>
<dbReference type="Pfam" id="PF06808">
    <property type="entry name" value="DctM"/>
    <property type="match status" value="1"/>
</dbReference>
<evidence type="ECO:0000259" key="2">
    <source>
        <dbReference type="Pfam" id="PF06808"/>
    </source>
</evidence>
<dbReference type="EMBL" id="FQVI01000002">
    <property type="protein sequence ID" value="SHE49428.1"/>
    <property type="molecule type" value="Genomic_DNA"/>
</dbReference>
<dbReference type="InterPro" id="IPR011853">
    <property type="entry name" value="TRAP_DctM-Dct_fused"/>
</dbReference>
<feature type="transmembrane region" description="Helical" evidence="1">
    <location>
        <begin position="69"/>
        <end position="90"/>
    </location>
</feature>
<feature type="transmembrane region" description="Helical" evidence="1">
    <location>
        <begin position="403"/>
        <end position="421"/>
    </location>
</feature>
<dbReference type="InterPro" id="IPR010656">
    <property type="entry name" value="DctM"/>
</dbReference>
<keyword evidence="1" id="KW-0472">Membrane</keyword>
<feature type="transmembrane region" description="Helical" evidence="1">
    <location>
        <begin position="526"/>
        <end position="549"/>
    </location>
</feature>
<feature type="transmembrane region" description="Helical" evidence="1">
    <location>
        <begin position="105"/>
        <end position="123"/>
    </location>
</feature>
<keyword evidence="1" id="KW-1133">Transmembrane helix</keyword>
<dbReference type="PANTHER" id="PTHR43849">
    <property type="entry name" value="BLL3936 PROTEIN"/>
    <property type="match status" value="1"/>
</dbReference>
<keyword evidence="4" id="KW-1185">Reference proteome</keyword>
<proteinExistence type="predicted"/>
<dbReference type="AlphaFoldDB" id="A0A1M4TY89"/>
<feature type="transmembrane region" description="Helical" evidence="1">
    <location>
        <begin position="226"/>
        <end position="250"/>
    </location>
</feature>
<feature type="transmembrane region" description="Helical" evidence="1">
    <location>
        <begin position="299"/>
        <end position="320"/>
    </location>
</feature>
<feature type="transmembrane region" description="Helical" evidence="1">
    <location>
        <begin position="37"/>
        <end position="57"/>
    </location>
</feature>
<keyword evidence="1" id="KW-0812">Transmembrane</keyword>
<feature type="transmembrane region" description="Helical" evidence="1">
    <location>
        <begin position="349"/>
        <end position="382"/>
    </location>
</feature>
<dbReference type="PANTHER" id="PTHR43849:SF2">
    <property type="entry name" value="BLL3936 PROTEIN"/>
    <property type="match status" value="1"/>
</dbReference>
<dbReference type="RefSeq" id="WP_072848933.1">
    <property type="nucleotide sequence ID" value="NZ_FQVI01000002.1"/>
</dbReference>
<feature type="transmembrane region" description="Helical" evidence="1">
    <location>
        <begin position="589"/>
        <end position="619"/>
    </location>
</feature>
<protein>
    <submittedName>
        <fullName evidence="3">TRAP transporter, 4TM/12TM fusion protein</fullName>
    </submittedName>
</protein>
<feature type="transmembrane region" description="Helical" evidence="1">
    <location>
        <begin position="262"/>
        <end position="287"/>
    </location>
</feature>
<accession>A0A1M4TY89</accession>
<evidence type="ECO:0000256" key="1">
    <source>
        <dbReference type="SAM" id="Phobius"/>
    </source>
</evidence>
<feature type="transmembrane region" description="Helical" evidence="1">
    <location>
        <begin position="135"/>
        <end position="155"/>
    </location>
</feature>
<reference evidence="3 4" key="1">
    <citation type="submission" date="2016-11" db="EMBL/GenBank/DDBJ databases">
        <authorList>
            <person name="Jaros S."/>
            <person name="Januszkiewicz K."/>
            <person name="Wedrychowicz H."/>
        </authorList>
    </citation>
    <scope>NUCLEOTIDE SEQUENCE [LARGE SCALE GENOMIC DNA]</scope>
    <source>
        <strain evidence="3 4">DSM 17459</strain>
    </source>
</reference>
<dbReference type="STRING" id="1122155.SAMN02745158_00634"/>
<sequence length="628" mass="67353">MEKTKGGDRYDRICKVSIQILGAAMAFFHLYTALMGTLTGTCQTAVHLLFIGLIYYLGYQSKNERWKTVTRIFNLVFAAGMAASLGYNILANKKLMMRMMQVDKVTTLQVILGIILIVSVLELTRRCLGMAMPIIALIFILYAFTAKYMSGVLYFKGIGLDRFVEQMYLTFQGVFGEALNSSATFVVMFCLFGSFLQVSGGGQFFLDISKSAVGRFRGGPGMMTVISCALMGTISGSAIANVAATGVFTIPFMKKGGYEKNFAGAVASVASTGGMILPPVMGAGAFIMSEYLGISYARICLYALVPALLYFFAVFLQVYLEARRLNLSGVPREEIEPALSVMKRAGYLLIPLLVIIYFLCAGYSAMRAAFYGIISIIIVSFFRRETRMTPKKCLEAMVLGSKSCISVATACASAGIIIGVLRFTGLGLKFTSAVVSISGGNLMVALILTMIASIILGMGIPPTAAYVMQAALTAPALVQMGLEPIQAHLFIFYFSCMAGITPPVAICAYTAAPIAEGNPGKVGFQAFRLALSSFIVPYVFAYGTGILLVGNIVDIILAVCTTLIGIAILSVAVSGWLKYPIKAYLRVPLFGAAVLMMVQGVTTDLVGILVASVICGIHLRRQAIVPVK</sequence>
<dbReference type="Proteomes" id="UP000184245">
    <property type="component" value="Unassembled WGS sequence"/>
</dbReference>
<feature type="transmembrane region" description="Helical" evidence="1">
    <location>
        <begin position="12"/>
        <end position="31"/>
    </location>
</feature>
<feature type="transmembrane region" description="Helical" evidence="1">
    <location>
        <begin position="488"/>
        <end position="514"/>
    </location>
</feature>
<gene>
    <name evidence="3" type="ORF">SAMN02745158_00634</name>
</gene>
<evidence type="ECO:0000313" key="4">
    <source>
        <dbReference type="Proteomes" id="UP000184245"/>
    </source>
</evidence>
<organism evidence="3 4">
    <name type="scientific">Lactonifactor longoviformis DSM 17459</name>
    <dbReference type="NCBI Taxonomy" id="1122155"/>
    <lineage>
        <taxon>Bacteria</taxon>
        <taxon>Bacillati</taxon>
        <taxon>Bacillota</taxon>
        <taxon>Clostridia</taxon>
        <taxon>Eubacteriales</taxon>
        <taxon>Clostridiaceae</taxon>
        <taxon>Lactonifactor</taxon>
    </lineage>
</organism>
<name>A0A1M4TY89_9CLOT</name>
<dbReference type="OrthoDB" id="9759894at2"/>
<feature type="domain" description="TRAP C4-dicarboxylate transport system permease DctM subunit" evidence="2">
    <location>
        <begin position="116"/>
        <end position="550"/>
    </location>
</feature>
<evidence type="ECO:0000313" key="3">
    <source>
        <dbReference type="EMBL" id="SHE49428.1"/>
    </source>
</evidence>
<feature type="transmembrane region" description="Helical" evidence="1">
    <location>
        <begin position="555"/>
        <end position="577"/>
    </location>
</feature>
<dbReference type="NCBIfam" id="TIGR02123">
    <property type="entry name" value="TRAP_fused"/>
    <property type="match status" value="1"/>
</dbReference>